<name>A0A445DGN4_ARAHY</name>
<feature type="coiled-coil region" evidence="6">
    <location>
        <begin position="46"/>
        <end position="73"/>
    </location>
</feature>
<keyword evidence="5" id="KW-0539">Nucleus</keyword>
<dbReference type="Gene3D" id="4.10.280.10">
    <property type="entry name" value="Helix-loop-helix DNA-binding domain"/>
    <property type="match status" value="1"/>
</dbReference>
<keyword evidence="4" id="KW-0804">Transcription</keyword>
<evidence type="ECO:0000256" key="3">
    <source>
        <dbReference type="ARBA" id="ARBA00023015"/>
    </source>
</evidence>
<dbReference type="PROSITE" id="PS50888">
    <property type="entry name" value="BHLH"/>
    <property type="match status" value="1"/>
</dbReference>
<reference evidence="8 9" key="1">
    <citation type="submission" date="2019-01" db="EMBL/GenBank/DDBJ databases">
        <title>Sequencing of cultivated peanut Arachis hypogaea provides insights into genome evolution and oil improvement.</title>
        <authorList>
            <person name="Chen X."/>
        </authorList>
    </citation>
    <scope>NUCLEOTIDE SEQUENCE [LARGE SCALE GENOMIC DNA]</scope>
    <source>
        <strain evidence="9">cv. Fuhuasheng</strain>
        <tissue evidence="8">Leaves</tissue>
    </source>
</reference>
<dbReference type="InterPro" id="IPR011598">
    <property type="entry name" value="bHLH_dom"/>
</dbReference>
<evidence type="ECO:0000256" key="2">
    <source>
        <dbReference type="ARBA" id="ARBA00022604"/>
    </source>
</evidence>
<evidence type="ECO:0000313" key="9">
    <source>
        <dbReference type="Proteomes" id="UP000289738"/>
    </source>
</evidence>
<dbReference type="GO" id="GO:0006355">
    <property type="term" value="P:regulation of DNA-templated transcription"/>
    <property type="evidence" value="ECO:0007669"/>
    <property type="project" value="InterPro"/>
</dbReference>
<dbReference type="AlphaFoldDB" id="A0A445DGN4"/>
<dbReference type="Proteomes" id="UP000289738">
    <property type="component" value="Chromosome A04"/>
</dbReference>
<evidence type="ECO:0000256" key="6">
    <source>
        <dbReference type="SAM" id="Coils"/>
    </source>
</evidence>
<sequence length="90" mass="10358">MSGQRSSTTGLKLTENEINDLVSRLQVLLPHLNQRTNSKHSLSKILQETCSHIRRLQKEVDDLGERLALLMDSMDISDVDRRVLENFLQQ</sequence>
<evidence type="ECO:0000259" key="7">
    <source>
        <dbReference type="PROSITE" id="PS50888"/>
    </source>
</evidence>
<comment type="caution">
    <text evidence="8">The sequence shown here is derived from an EMBL/GenBank/DDBJ whole genome shotgun (WGS) entry which is preliminary data.</text>
</comment>
<proteinExistence type="predicted"/>
<feature type="domain" description="BHLH" evidence="7">
    <location>
        <begin position="2"/>
        <end position="56"/>
    </location>
</feature>
<keyword evidence="9" id="KW-1185">Reference proteome</keyword>
<dbReference type="SMR" id="A0A445DGN4"/>
<dbReference type="PANTHER" id="PTHR38546">
    <property type="entry name" value="DNA BINDING PROTEIN"/>
    <property type="match status" value="1"/>
</dbReference>
<dbReference type="STRING" id="3818.A0A445DGN4"/>
<accession>A0A445DGN4</accession>
<comment type="subcellular location">
    <subcellularLocation>
        <location evidence="1">Nucleus</location>
    </subcellularLocation>
</comment>
<dbReference type="PANTHER" id="PTHR38546:SF3">
    <property type="entry name" value="DNA BINDING PROTEIN"/>
    <property type="match status" value="1"/>
</dbReference>
<dbReference type="GO" id="GO:0046983">
    <property type="term" value="F:protein dimerization activity"/>
    <property type="evidence" value="ECO:0007669"/>
    <property type="project" value="InterPro"/>
</dbReference>
<dbReference type="SUPFAM" id="SSF47459">
    <property type="entry name" value="HLH, helix-loop-helix DNA-binding domain"/>
    <property type="match status" value="1"/>
</dbReference>
<dbReference type="Pfam" id="PF23174">
    <property type="entry name" value="bHLH_ILI"/>
    <property type="match status" value="1"/>
</dbReference>
<dbReference type="Gramene" id="arahy.Tifrunner.gnm2.ann2.Ah04g213500.1">
    <property type="protein sequence ID" value="arahy.Tifrunner.gnm2.ann2.Ah04g213500.1-CDS"/>
    <property type="gene ID" value="arahy.Tifrunner.gnm2.ann2.Ah04g213500"/>
</dbReference>
<evidence type="ECO:0000256" key="4">
    <source>
        <dbReference type="ARBA" id="ARBA00023163"/>
    </source>
</evidence>
<dbReference type="GO" id="GO:0040008">
    <property type="term" value="P:regulation of growth"/>
    <property type="evidence" value="ECO:0007669"/>
    <property type="project" value="InterPro"/>
</dbReference>
<dbReference type="GO" id="GO:0005634">
    <property type="term" value="C:nucleus"/>
    <property type="evidence" value="ECO:0007669"/>
    <property type="project" value="UniProtKB-SubCell"/>
</dbReference>
<evidence type="ECO:0000256" key="1">
    <source>
        <dbReference type="ARBA" id="ARBA00004123"/>
    </source>
</evidence>
<dbReference type="EMBL" id="SDMP01000004">
    <property type="protein sequence ID" value="RYR62351.1"/>
    <property type="molecule type" value="Genomic_DNA"/>
</dbReference>
<evidence type="ECO:0000313" key="8">
    <source>
        <dbReference type="EMBL" id="RYR62351.1"/>
    </source>
</evidence>
<evidence type="ECO:0000256" key="5">
    <source>
        <dbReference type="ARBA" id="ARBA00023242"/>
    </source>
</evidence>
<keyword evidence="6" id="KW-0175">Coiled coil</keyword>
<keyword evidence="3" id="KW-0805">Transcription regulation</keyword>
<gene>
    <name evidence="8" type="ORF">Ahy_A04g019848</name>
</gene>
<dbReference type="InterPro" id="IPR036638">
    <property type="entry name" value="HLH_DNA-bd_sf"/>
</dbReference>
<dbReference type="InterPro" id="IPR044293">
    <property type="entry name" value="PRE"/>
</dbReference>
<protein>
    <recommendedName>
        <fullName evidence="7">BHLH domain-containing protein</fullName>
    </recommendedName>
</protein>
<dbReference type="InterPro" id="IPR044172">
    <property type="entry name" value="ILI2-like"/>
</dbReference>
<keyword evidence="2" id="KW-0341">Growth regulation</keyword>
<organism evidence="8 9">
    <name type="scientific">Arachis hypogaea</name>
    <name type="common">Peanut</name>
    <dbReference type="NCBI Taxonomy" id="3818"/>
    <lineage>
        <taxon>Eukaryota</taxon>
        <taxon>Viridiplantae</taxon>
        <taxon>Streptophyta</taxon>
        <taxon>Embryophyta</taxon>
        <taxon>Tracheophyta</taxon>
        <taxon>Spermatophyta</taxon>
        <taxon>Magnoliopsida</taxon>
        <taxon>eudicotyledons</taxon>
        <taxon>Gunneridae</taxon>
        <taxon>Pentapetalae</taxon>
        <taxon>rosids</taxon>
        <taxon>fabids</taxon>
        <taxon>Fabales</taxon>
        <taxon>Fabaceae</taxon>
        <taxon>Papilionoideae</taxon>
        <taxon>50 kb inversion clade</taxon>
        <taxon>dalbergioids sensu lato</taxon>
        <taxon>Dalbergieae</taxon>
        <taxon>Pterocarpus clade</taxon>
        <taxon>Arachis</taxon>
    </lineage>
</organism>